<evidence type="ECO:0000313" key="2">
    <source>
        <dbReference type="EMBL" id="KAK1324697.1"/>
    </source>
</evidence>
<sequence length="135" mass="15280">MEPEIENRAPNGDIQSRETLPSSEKATPTKSEDGGDVSSREGTPYWRSSSVNMRKMQKMFQNEAEENISSIRAYVTELKEQAAKLHYQKQLLVCQVLELEANEATGHDTMDSEGDISELQKSPATWKSVFVEQRQ</sequence>
<feature type="region of interest" description="Disordered" evidence="1">
    <location>
        <begin position="1"/>
        <end position="50"/>
    </location>
</feature>
<evidence type="ECO:0000313" key="3">
    <source>
        <dbReference type="Proteomes" id="UP001180020"/>
    </source>
</evidence>
<organism evidence="2 3">
    <name type="scientific">Acorus calamus</name>
    <name type="common">Sweet flag</name>
    <dbReference type="NCBI Taxonomy" id="4465"/>
    <lineage>
        <taxon>Eukaryota</taxon>
        <taxon>Viridiplantae</taxon>
        <taxon>Streptophyta</taxon>
        <taxon>Embryophyta</taxon>
        <taxon>Tracheophyta</taxon>
        <taxon>Spermatophyta</taxon>
        <taxon>Magnoliopsida</taxon>
        <taxon>Liliopsida</taxon>
        <taxon>Acoraceae</taxon>
        <taxon>Acorus</taxon>
    </lineage>
</organism>
<dbReference type="AlphaFoldDB" id="A0AAV9FJA9"/>
<dbReference type="EMBL" id="JAUJYO010000001">
    <property type="protein sequence ID" value="KAK1324697.1"/>
    <property type="molecule type" value="Genomic_DNA"/>
</dbReference>
<name>A0AAV9FJA9_ACOCL</name>
<gene>
    <name evidence="2" type="primary">NACK1</name>
    <name evidence="2" type="ORF">QJS10_CPA01g01595</name>
</gene>
<feature type="compositionally biased region" description="Polar residues" evidence="1">
    <location>
        <begin position="13"/>
        <end position="29"/>
    </location>
</feature>
<keyword evidence="3" id="KW-1185">Reference proteome</keyword>
<comment type="caution">
    <text evidence="2">The sequence shown here is derived from an EMBL/GenBank/DDBJ whole genome shotgun (WGS) entry which is preliminary data.</text>
</comment>
<proteinExistence type="predicted"/>
<reference evidence="2" key="1">
    <citation type="journal article" date="2023" name="Nat. Commun.">
        <title>Diploid and tetraploid genomes of Acorus and the evolution of monocots.</title>
        <authorList>
            <person name="Ma L."/>
            <person name="Liu K.W."/>
            <person name="Li Z."/>
            <person name="Hsiao Y.Y."/>
            <person name="Qi Y."/>
            <person name="Fu T."/>
            <person name="Tang G.D."/>
            <person name="Zhang D."/>
            <person name="Sun W.H."/>
            <person name="Liu D.K."/>
            <person name="Li Y."/>
            <person name="Chen G.Z."/>
            <person name="Liu X.D."/>
            <person name="Liao X.Y."/>
            <person name="Jiang Y.T."/>
            <person name="Yu X."/>
            <person name="Hao Y."/>
            <person name="Huang J."/>
            <person name="Zhao X.W."/>
            <person name="Ke S."/>
            <person name="Chen Y.Y."/>
            <person name="Wu W.L."/>
            <person name="Hsu J.L."/>
            <person name="Lin Y.F."/>
            <person name="Huang M.D."/>
            <person name="Li C.Y."/>
            <person name="Huang L."/>
            <person name="Wang Z.W."/>
            <person name="Zhao X."/>
            <person name="Zhong W.Y."/>
            <person name="Peng D.H."/>
            <person name="Ahmad S."/>
            <person name="Lan S."/>
            <person name="Zhang J.S."/>
            <person name="Tsai W.C."/>
            <person name="Van de Peer Y."/>
            <person name="Liu Z.J."/>
        </authorList>
    </citation>
    <scope>NUCLEOTIDE SEQUENCE</scope>
    <source>
        <strain evidence="2">CP</strain>
    </source>
</reference>
<accession>A0AAV9FJA9</accession>
<protein>
    <submittedName>
        <fullName evidence="2">Kinesin-like protein NACK1</fullName>
    </submittedName>
</protein>
<evidence type="ECO:0000256" key="1">
    <source>
        <dbReference type="SAM" id="MobiDB-lite"/>
    </source>
</evidence>
<reference evidence="2" key="2">
    <citation type="submission" date="2023-06" db="EMBL/GenBank/DDBJ databases">
        <authorList>
            <person name="Ma L."/>
            <person name="Liu K.-W."/>
            <person name="Li Z."/>
            <person name="Hsiao Y.-Y."/>
            <person name="Qi Y."/>
            <person name="Fu T."/>
            <person name="Tang G."/>
            <person name="Zhang D."/>
            <person name="Sun W.-H."/>
            <person name="Liu D.-K."/>
            <person name="Li Y."/>
            <person name="Chen G.-Z."/>
            <person name="Liu X.-D."/>
            <person name="Liao X.-Y."/>
            <person name="Jiang Y.-T."/>
            <person name="Yu X."/>
            <person name="Hao Y."/>
            <person name="Huang J."/>
            <person name="Zhao X.-W."/>
            <person name="Ke S."/>
            <person name="Chen Y.-Y."/>
            <person name="Wu W.-L."/>
            <person name="Hsu J.-L."/>
            <person name="Lin Y.-F."/>
            <person name="Huang M.-D."/>
            <person name="Li C.-Y."/>
            <person name="Huang L."/>
            <person name="Wang Z.-W."/>
            <person name="Zhao X."/>
            <person name="Zhong W.-Y."/>
            <person name="Peng D.-H."/>
            <person name="Ahmad S."/>
            <person name="Lan S."/>
            <person name="Zhang J.-S."/>
            <person name="Tsai W.-C."/>
            <person name="Van De Peer Y."/>
            <person name="Liu Z.-J."/>
        </authorList>
    </citation>
    <scope>NUCLEOTIDE SEQUENCE</scope>
    <source>
        <strain evidence="2">CP</strain>
        <tissue evidence="2">Leaves</tissue>
    </source>
</reference>
<dbReference type="Proteomes" id="UP001180020">
    <property type="component" value="Unassembled WGS sequence"/>
</dbReference>